<proteinExistence type="predicted"/>
<protein>
    <submittedName>
        <fullName evidence="1">Uncharacterized protein</fullName>
    </submittedName>
</protein>
<dbReference type="EMBL" id="CM046389">
    <property type="protein sequence ID" value="KAI8568002.1"/>
    <property type="molecule type" value="Genomic_DNA"/>
</dbReference>
<evidence type="ECO:0000313" key="2">
    <source>
        <dbReference type="Proteomes" id="UP001062846"/>
    </source>
</evidence>
<organism evidence="1 2">
    <name type="scientific">Rhododendron molle</name>
    <name type="common">Chinese azalea</name>
    <name type="synonym">Azalea mollis</name>
    <dbReference type="NCBI Taxonomy" id="49168"/>
    <lineage>
        <taxon>Eukaryota</taxon>
        <taxon>Viridiplantae</taxon>
        <taxon>Streptophyta</taxon>
        <taxon>Embryophyta</taxon>
        <taxon>Tracheophyta</taxon>
        <taxon>Spermatophyta</taxon>
        <taxon>Magnoliopsida</taxon>
        <taxon>eudicotyledons</taxon>
        <taxon>Gunneridae</taxon>
        <taxon>Pentapetalae</taxon>
        <taxon>asterids</taxon>
        <taxon>Ericales</taxon>
        <taxon>Ericaceae</taxon>
        <taxon>Ericoideae</taxon>
        <taxon>Rhodoreae</taxon>
        <taxon>Rhododendron</taxon>
    </lineage>
</organism>
<reference evidence="1" key="1">
    <citation type="submission" date="2022-02" db="EMBL/GenBank/DDBJ databases">
        <title>Plant Genome Project.</title>
        <authorList>
            <person name="Zhang R.-G."/>
        </authorList>
    </citation>
    <scope>NUCLEOTIDE SEQUENCE</scope>
    <source>
        <strain evidence="1">AT1</strain>
    </source>
</reference>
<accession>A0ACC0PTK8</accession>
<keyword evidence="2" id="KW-1185">Reference proteome</keyword>
<dbReference type="Proteomes" id="UP001062846">
    <property type="component" value="Chromosome 2"/>
</dbReference>
<gene>
    <name evidence="1" type="ORF">RHMOL_Rhmol02G0164500</name>
</gene>
<sequence length="462" mass="50388">MLSYFDLKSILKEFECPDVCEMYQKAPTQTMDDGLVVVTSDKTMVEMFVMHKDNNSNVIDVYVHNPMMEHKKPNGEEESGLTKADHSGQIDDLIDLDDLVVPNDIAELDQGIIPVGPVDEDDESDKKWDRGDVSGDESRDSSDDDSFSGFVDSDEDDLEDNEEVEQGVRVVVINEPAIKIMNEERKLSDKSDDIGCLSNDEEEGGHKRKKKFIEFDEAKDMKNPKLVEGMVFPNVTAFRGLLKEFHIREGCEYTYLKNESSRVIVICKEKCGFRLHASPMHGEKSFQIKRLSADHCCTRNTSTSHNRRTCKTPPENWVNHKGKYYGKQKQMYSGVPPAGKPKNSETGSGSGTVGKGRGIGRGRGTTIGSRTVAVDKGNGRGSVAAAGRGRGKEIGTGANGNVAAAGRGKGRGRGIGSDTSGSVTAVGRGRGRGIGPFASTASEIVGAAERKAVNQPQQKQVY</sequence>
<evidence type="ECO:0000313" key="1">
    <source>
        <dbReference type="EMBL" id="KAI8568002.1"/>
    </source>
</evidence>
<comment type="caution">
    <text evidence="1">The sequence shown here is derived from an EMBL/GenBank/DDBJ whole genome shotgun (WGS) entry which is preliminary data.</text>
</comment>
<name>A0ACC0PTK8_RHOML</name>